<dbReference type="InterPro" id="IPR050310">
    <property type="entry name" value="VPS10-sortilin"/>
</dbReference>
<evidence type="ECO:0000256" key="23">
    <source>
        <dbReference type="ARBA" id="ARBA00060431"/>
    </source>
</evidence>
<evidence type="ECO:0000313" key="31">
    <source>
        <dbReference type="Proteomes" id="UP000812440"/>
    </source>
</evidence>
<dbReference type="GO" id="GO:0016050">
    <property type="term" value="P:vesicle organization"/>
    <property type="evidence" value="ECO:0007669"/>
    <property type="project" value="TreeGrafter"/>
</dbReference>
<evidence type="ECO:0000256" key="25">
    <source>
        <dbReference type="ARBA" id="ARBA00068731"/>
    </source>
</evidence>
<evidence type="ECO:0000259" key="29">
    <source>
        <dbReference type="SMART" id="SM00602"/>
    </source>
</evidence>
<keyword evidence="20" id="KW-0449">Lipoprotein</keyword>
<dbReference type="GO" id="GO:0031965">
    <property type="term" value="C:nuclear membrane"/>
    <property type="evidence" value="ECO:0007669"/>
    <property type="project" value="UniProtKB-SubCell"/>
</dbReference>
<keyword evidence="7 28" id="KW-0732">Signal</keyword>
<dbReference type="Pfam" id="PF15901">
    <property type="entry name" value="Sortilin_C"/>
    <property type="match status" value="1"/>
</dbReference>
<dbReference type="InterPro" id="IPR031777">
    <property type="entry name" value="Sortilin_C"/>
</dbReference>
<protein>
    <recommendedName>
        <fullName evidence="25">Sortilin</fullName>
    </recommendedName>
</protein>
<dbReference type="PANTHER" id="PTHR12106:SF23">
    <property type="entry name" value="SORTILIN"/>
    <property type="match status" value="1"/>
</dbReference>
<evidence type="ECO:0000256" key="5">
    <source>
        <dbReference type="ARBA" id="ARBA00022475"/>
    </source>
</evidence>
<keyword evidence="9" id="KW-0967">Endosome</keyword>
<dbReference type="PANTHER" id="PTHR12106">
    <property type="entry name" value="SORTILIN RELATED"/>
    <property type="match status" value="1"/>
</dbReference>
<evidence type="ECO:0000256" key="12">
    <source>
        <dbReference type="ARBA" id="ARBA00023034"/>
    </source>
</evidence>
<keyword evidence="11 27" id="KW-1133">Transmembrane helix</keyword>
<dbReference type="AlphaFoldDB" id="A0A8T2K383"/>
<evidence type="ECO:0000256" key="14">
    <source>
        <dbReference type="ARBA" id="ARBA00023139"/>
    </source>
</evidence>
<keyword evidence="19" id="KW-0539">Nucleus</keyword>
<keyword evidence="18" id="KW-0458">Lysosome</keyword>
<dbReference type="GO" id="GO:0032580">
    <property type="term" value="C:Golgi cisterna membrane"/>
    <property type="evidence" value="ECO:0007669"/>
    <property type="project" value="UniProtKB-SubCell"/>
</dbReference>
<evidence type="ECO:0000256" key="9">
    <source>
        <dbReference type="ARBA" id="ARBA00022753"/>
    </source>
</evidence>
<dbReference type="Proteomes" id="UP000812440">
    <property type="component" value="Chromosome 2"/>
</dbReference>
<dbReference type="SUPFAM" id="SSF110296">
    <property type="entry name" value="Oligoxyloglucan reducing end-specific cellobiohydrolase"/>
    <property type="match status" value="1"/>
</dbReference>
<dbReference type="GO" id="GO:0005886">
    <property type="term" value="C:plasma membrane"/>
    <property type="evidence" value="ECO:0007669"/>
    <property type="project" value="UniProtKB-SubCell"/>
</dbReference>
<comment type="caution">
    <text evidence="30">The sequence shown here is derived from an EMBL/GenBank/DDBJ whole genome shotgun (WGS) entry which is preliminary data.</text>
</comment>
<dbReference type="GO" id="GO:0005789">
    <property type="term" value="C:endoplasmic reticulum membrane"/>
    <property type="evidence" value="ECO:0007669"/>
    <property type="project" value="UniProtKB-SubCell"/>
</dbReference>
<gene>
    <name evidence="30" type="ORF">GDO86_003386</name>
</gene>
<feature type="chain" id="PRO_5035938739" description="Sortilin" evidence="28">
    <location>
        <begin position="24"/>
        <end position="798"/>
    </location>
</feature>
<name>A0A8T2K383_9PIPI</name>
<evidence type="ECO:0000256" key="1">
    <source>
        <dbReference type="ARBA" id="ARBA00004115"/>
    </source>
</evidence>
<proteinExistence type="inferred from homology"/>
<evidence type="ECO:0000256" key="8">
    <source>
        <dbReference type="ARBA" id="ARBA00022737"/>
    </source>
</evidence>
<evidence type="ECO:0000256" key="2">
    <source>
        <dbReference type="ARBA" id="ARBA00004352"/>
    </source>
</evidence>
<keyword evidence="17" id="KW-0325">Glycoprotein</keyword>
<evidence type="ECO:0000256" key="18">
    <source>
        <dbReference type="ARBA" id="ARBA00023228"/>
    </source>
</evidence>
<dbReference type="GO" id="GO:0006895">
    <property type="term" value="P:Golgi to endosome transport"/>
    <property type="evidence" value="ECO:0007669"/>
    <property type="project" value="TreeGrafter"/>
</dbReference>
<accession>A0A8T2K383</accession>
<keyword evidence="13 27" id="KW-0472">Membrane</keyword>
<keyword evidence="15" id="KW-1015">Disulfide bond</keyword>
<keyword evidence="6 27" id="KW-0812">Transmembrane</keyword>
<sequence length="798" mass="88861">MCSPSRFRCLSAALLLLVGVSCAVYIDNEPDSQPVFGSRRHRRGRSLKQTPTADGTCGAKWAFQGALDNETYMHFFDLSGELSLQWIGDGTGVILVLTTFRVPLIVTTFAQSKLYRSKDYGKTFQDITSRIDHTYIRTEFGMAVGPENSGKVILVADVSGSTSSSGGRIFRSSDFAETFNSTDLPFHPLVSMTYNPENSKYLLMLSVDFGLWISKDFGTSWKEIHHSVCSVKWGTGNTIHFTTIANNSCKADFRLMTLKRTSDFGQTFQVLKERVHSFGLWGRFLLASVVEEDKIKRKIHVSQDQGDKWNVAQLPSVTYEQFYSVLAASDDMVFIHVDDEGDTGCGTIYTSDDRGIIYSKSLDRHLYTTTGGDTDFTNVTSLRGVFITSVLSEDNSIQSVITFDQGGEWSPLRKPDKAKCDSTAKDKEQCSLHIHAQYSISQKLQVPMPPLSEPNAVGIVIAHGSVGGAVSVSPPAVYLSDDGGYSWRQVLDGPHHYAILDSGGLIVAVEQSDELVNTIKFSTDEGQCWFYYNFTNEPFIFTGLASEPGALSLNVTVWGYQPGFLRHVWKSYTIDFAHLLRKDCVEQDYILWLAHSTDPGALLDGCVLGYKEQYYRLHKSSMCRNGRDYTVSKVHSPCNCTLDDYMCDFGYYRKENDSVCIEQPELIGHELDLCVYGEEEKLATKGYRKIPGDKCVDGLQYGRVEIDTLKKCMNIEVATSSSSSIPAILSVVFVMLVAIIAVVLIIKKYVCGGRFLVHRYSVLQQNMDAQSDDQLDTGIGQPDRGCGFHDDSDEDLLE</sequence>
<dbReference type="OrthoDB" id="443634at2759"/>
<feature type="region of interest" description="Disordered" evidence="26">
    <location>
        <begin position="773"/>
        <end position="798"/>
    </location>
</feature>
<dbReference type="InterPro" id="IPR006581">
    <property type="entry name" value="VPS10"/>
</dbReference>
<evidence type="ECO:0000256" key="22">
    <source>
        <dbReference type="ARBA" id="ARBA00046292"/>
    </source>
</evidence>
<reference evidence="30" key="1">
    <citation type="thesis" date="2020" institute="ProQuest LLC" country="789 East Eisenhower Parkway, Ann Arbor, MI, USA">
        <title>Comparative Genomics and Chromosome Evolution.</title>
        <authorList>
            <person name="Mudd A.B."/>
        </authorList>
    </citation>
    <scope>NUCLEOTIDE SEQUENCE</scope>
    <source>
        <strain evidence="30">Female2</strain>
        <tissue evidence="30">Blood</tissue>
    </source>
</reference>
<evidence type="ECO:0000256" key="17">
    <source>
        <dbReference type="ARBA" id="ARBA00023180"/>
    </source>
</evidence>
<keyword evidence="31" id="KW-1185">Reference proteome</keyword>
<dbReference type="SMART" id="SM00602">
    <property type="entry name" value="VPS10"/>
    <property type="match status" value="1"/>
</dbReference>
<dbReference type="EMBL" id="JAACNH010000002">
    <property type="protein sequence ID" value="KAG8451092.1"/>
    <property type="molecule type" value="Genomic_DNA"/>
</dbReference>
<dbReference type="InterPro" id="IPR015943">
    <property type="entry name" value="WD40/YVTN_repeat-like_dom_sf"/>
</dbReference>
<dbReference type="FunFam" id="2.130.10.10:FF:000802">
    <property type="entry name" value="Sortilin"/>
    <property type="match status" value="1"/>
</dbReference>
<dbReference type="PROSITE" id="PS51257">
    <property type="entry name" value="PROKAR_LIPOPROTEIN"/>
    <property type="match status" value="1"/>
</dbReference>
<feature type="signal peptide" evidence="28">
    <location>
        <begin position="1"/>
        <end position="23"/>
    </location>
</feature>
<evidence type="ECO:0000256" key="6">
    <source>
        <dbReference type="ARBA" id="ARBA00022692"/>
    </source>
</evidence>
<keyword evidence="10" id="KW-0256">Endoplasmic reticulum</keyword>
<evidence type="ECO:0000256" key="16">
    <source>
        <dbReference type="ARBA" id="ARBA00023170"/>
    </source>
</evidence>
<keyword evidence="5" id="KW-1003">Cell membrane</keyword>
<evidence type="ECO:0000256" key="21">
    <source>
        <dbReference type="ARBA" id="ARBA00037814"/>
    </source>
</evidence>
<evidence type="ECO:0000256" key="26">
    <source>
        <dbReference type="SAM" id="MobiDB-lite"/>
    </source>
</evidence>
<comment type="subcellular location">
    <subcellularLocation>
        <location evidence="21">Cell membrane</location>
        <topology evidence="21">Single-pass type I membrane protein</topology>
        <orientation evidence="21">Extracellular side</orientation>
    </subcellularLocation>
    <subcellularLocation>
        <location evidence="1">Endoplasmic reticulum membrane</location>
        <topology evidence="1">Single-pass type I membrane protein</topology>
    </subcellularLocation>
    <subcellularLocation>
        <location evidence="3">Endosome membrane</location>
        <topology evidence="3">Single-pass type I membrane protein</topology>
    </subcellularLocation>
    <subcellularLocation>
        <location evidence="23">Golgi apparatus</location>
        <location evidence="23">Golgi stack membrane</location>
        <topology evidence="23">Single-pass type I membrane protein</topology>
    </subcellularLocation>
    <subcellularLocation>
        <location evidence="2">Lysosome membrane</location>
        <topology evidence="2">Single-pass type I membrane protein</topology>
    </subcellularLocation>
    <subcellularLocation>
        <location evidence="22">Nucleus membrane</location>
        <topology evidence="22">Single-pass type I membrane protein</topology>
    </subcellularLocation>
</comment>
<keyword evidence="12" id="KW-0333">Golgi apparatus</keyword>
<evidence type="ECO:0000256" key="3">
    <source>
        <dbReference type="ARBA" id="ARBA00004530"/>
    </source>
</evidence>
<evidence type="ECO:0000256" key="27">
    <source>
        <dbReference type="SAM" id="Phobius"/>
    </source>
</evidence>
<dbReference type="Gene3D" id="2.130.10.10">
    <property type="entry name" value="YVTN repeat-like/Quinoprotein amine dehydrogenase"/>
    <property type="match status" value="1"/>
</dbReference>
<dbReference type="GO" id="GO:0005829">
    <property type="term" value="C:cytosol"/>
    <property type="evidence" value="ECO:0007669"/>
    <property type="project" value="GOC"/>
</dbReference>
<keyword evidence="4" id="KW-0813">Transport</keyword>
<comment type="similarity">
    <text evidence="24">Belongs to the VPS10-related sortilin family. SORT1 subfamily.</text>
</comment>
<keyword evidence="8" id="KW-0677">Repeat</keyword>
<evidence type="ECO:0000256" key="4">
    <source>
        <dbReference type="ARBA" id="ARBA00022448"/>
    </source>
</evidence>
<dbReference type="GO" id="GO:0006897">
    <property type="term" value="P:endocytosis"/>
    <property type="evidence" value="ECO:0007669"/>
    <property type="project" value="TreeGrafter"/>
</dbReference>
<dbReference type="GO" id="GO:0005765">
    <property type="term" value="C:lysosomal membrane"/>
    <property type="evidence" value="ECO:0007669"/>
    <property type="project" value="UniProtKB-SubCell"/>
</dbReference>
<evidence type="ECO:0000256" key="19">
    <source>
        <dbReference type="ARBA" id="ARBA00023242"/>
    </source>
</evidence>
<dbReference type="Gene3D" id="3.30.60.270">
    <property type="match status" value="1"/>
</dbReference>
<organism evidence="30 31">
    <name type="scientific">Hymenochirus boettgeri</name>
    <name type="common">Congo dwarf clawed frog</name>
    <dbReference type="NCBI Taxonomy" id="247094"/>
    <lineage>
        <taxon>Eukaryota</taxon>
        <taxon>Metazoa</taxon>
        <taxon>Chordata</taxon>
        <taxon>Craniata</taxon>
        <taxon>Vertebrata</taxon>
        <taxon>Euteleostomi</taxon>
        <taxon>Amphibia</taxon>
        <taxon>Batrachia</taxon>
        <taxon>Anura</taxon>
        <taxon>Pipoidea</taxon>
        <taxon>Pipidae</taxon>
        <taxon>Pipinae</taxon>
        <taxon>Hymenochirus</taxon>
    </lineage>
</organism>
<dbReference type="Gene3D" id="2.10.70.80">
    <property type="match status" value="1"/>
</dbReference>
<dbReference type="GO" id="GO:0010008">
    <property type="term" value="C:endosome membrane"/>
    <property type="evidence" value="ECO:0007669"/>
    <property type="project" value="UniProtKB-SubCell"/>
</dbReference>
<evidence type="ECO:0000256" key="11">
    <source>
        <dbReference type="ARBA" id="ARBA00022989"/>
    </source>
</evidence>
<evidence type="ECO:0000256" key="13">
    <source>
        <dbReference type="ARBA" id="ARBA00023136"/>
    </source>
</evidence>
<evidence type="ECO:0000256" key="20">
    <source>
        <dbReference type="ARBA" id="ARBA00023288"/>
    </source>
</evidence>
<keyword evidence="14" id="KW-0564">Palmitate</keyword>
<evidence type="ECO:0000256" key="15">
    <source>
        <dbReference type="ARBA" id="ARBA00023157"/>
    </source>
</evidence>
<keyword evidence="16" id="KW-0675">Receptor</keyword>
<evidence type="ECO:0000256" key="24">
    <source>
        <dbReference type="ARBA" id="ARBA00061605"/>
    </source>
</evidence>
<feature type="transmembrane region" description="Helical" evidence="27">
    <location>
        <begin position="725"/>
        <end position="746"/>
    </location>
</feature>
<dbReference type="InterPro" id="IPR031778">
    <property type="entry name" value="Sortilin_N"/>
</dbReference>
<evidence type="ECO:0000256" key="28">
    <source>
        <dbReference type="SAM" id="SignalP"/>
    </source>
</evidence>
<dbReference type="Pfam" id="PF15902">
    <property type="entry name" value="Sortilin-Vps10"/>
    <property type="match status" value="1"/>
</dbReference>
<feature type="domain" description="VPS10" evidence="29">
    <location>
        <begin position="103"/>
        <end position="717"/>
    </location>
</feature>
<evidence type="ECO:0000256" key="7">
    <source>
        <dbReference type="ARBA" id="ARBA00022729"/>
    </source>
</evidence>
<evidence type="ECO:0000313" key="30">
    <source>
        <dbReference type="EMBL" id="KAG8451092.1"/>
    </source>
</evidence>
<evidence type="ECO:0000256" key="10">
    <source>
        <dbReference type="ARBA" id="ARBA00022824"/>
    </source>
</evidence>